<dbReference type="AlphaFoldDB" id="A0A0B4N3B5"/>
<evidence type="ECO:0000313" key="5">
    <source>
        <dbReference type="EMBL" id="AIG62374.1"/>
    </source>
</evidence>
<dbReference type="EMBL" id="KJ710507">
    <property type="protein sequence ID" value="AIG62374.1"/>
    <property type="molecule type" value="Genomic_DNA"/>
</dbReference>
<gene>
    <name evidence="5" type="primary">amsE</name>
    <name evidence="6" type="synonym">wbbD</name>
</gene>
<dbReference type="GO" id="GO:0016757">
    <property type="term" value="F:glycosyltransferase activity"/>
    <property type="evidence" value="ECO:0007669"/>
    <property type="project" value="UniProtKB-KW"/>
</dbReference>
<feature type="domain" description="Glycosyltransferase 2-like" evidence="4">
    <location>
        <begin position="8"/>
        <end position="163"/>
    </location>
</feature>
<dbReference type="InterPro" id="IPR029044">
    <property type="entry name" value="Nucleotide-diphossugar_trans"/>
</dbReference>
<dbReference type="InterPro" id="IPR001173">
    <property type="entry name" value="Glyco_trans_2-like"/>
</dbReference>
<dbReference type="InterPro" id="IPR050834">
    <property type="entry name" value="Glycosyltransf_2"/>
</dbReference>
<keyword evidence="2 6" id="KW-0328">Glycosyltransferase</keyword>
<evidence type="ECO:0000256" key="1">
    <source>
        <dbReference type="ARBA" id="ARBA00006739"/>
    </source>
</evidence>
<evidence type="ECO:0000256" key="3">
    <source>
        <dbReference type="ARBA" id="ARBA00022679"/>
    </source>
</evidence>
<dbReference type="EMBL" id="KP835693">
    <property type="protein sequence ID" value="AKM71196.1"/>
    <property type="molecule type" value="Genomic_DNA"/>
</dbReference>
<dbReference type="PANTHER" id="PTHR43685">
    <property type="entry name" value="GLYCOSYLTRANSFERASE"/>
    <property type="match status" value="1"/>
</dbReference>
<organism evidence="5">
    <name type="scientific">Escherichia coli</name>
    <dbReference type="NCBI Taxonomy" id="562"/>
    <lineage>
        <taxon>Bacteria</taxon>
        <taxon>Pseudomonadati</taxon>
        <taxon>Pseudomonadota</taxon>
        <taxon>Gammaproteobacteria</taxon>
        <taxon>Enterobacterales</taxon>
        <taxon>Enterobacteriaceae</taxon>
        <taxon>Escherichia</taxon>
    </lineage>
</organism>
<comment type="similarity">
    <text evidence="1">Belongs to the glycosyltransferase 2 family.</text>
</comment>
<dbReference type="Pfam" id="PF00535">
    <property type="entry name" value="Glycos_transf_2"/>
    <property type="match status" value="1"/>
</dbReference>
<reference evidence="6" key="1">
    <citation type="submission" date="2015-02" db="EMBL/GenBank/DDBJ databases">
        <title>Molecular Serotyping of Escherichia coli: A Verification and Reclassification.</title>
        <authorList>
            <person name="Yan X."/>
            <person name="Baranzoni G.M."/>
            <person name="Fratamico P.M."/>
            <person name="Debroy C."/>
            <person name="Tebbs R.S."/>
            <person name="Liu Y."/>
            <person name="O'Connell C.D."/>
            <person name="Swimley M."/>
            <person name="Matheny S."/>
        </authorList>
    </citation>
    <scope>NUCLEOTIDE SEQUENCE</scope>
    <source>
        <strain evidence="6">PF10-7H</strain>
    </source>
</reference>
<protein>
    <submittedName>
        <fullName evidence="5">Amylovoran biosynthesis glycosyltransferase</fullName>
    </submittedName>
    <submittedName>
        <fullName evidence="6">UDP-Gal:alpha-D-GlcNAc-diphosphoundecaprenol beta-1,3-galactosyltransferase</fullName>
    </submittedName>
</protein>
<dbReference type="SUPFAM" id="SSF53448">
    <property type="entry name" value="Nucleotide-diphospho-sugar transferases"/>
    <property type="match status" value="1"/>
</dbReference>
<proteinExistence type="inferred from homology"/>
<evidence type="ECO:0000259" key="4">
    <source>
        <dbReference type="Pfam" id="PF00535"/>
    </source>
</evidence>
<dbReference type="PANTHER" id="PTHR43685:SF5">
    <property type="entry name" value="GLYCOSYLTRANSFERASE EPSE-RELATED"/>
    <property type="match status" value="1"/>
</dbReference>
<dbReference type="RefSeq" id="WP_023156311.1">
    <property type="nucleotide sequence ID" value="NZ_CP085637.1"/>
</dbReference>
<accession>A0A0B4N3B5</accession>
<keyword evidence="3 5" id="KW-0808">Transferase</keyword>
<sequence length="272" mass="31366">MSDTENFSVLMSVYNKESSINLRQALNSIWMDQHLRPDQIVLVKDGMLGDELNDVIIYFSKIIPCLDVVSLPSNMGLAYALNEGLKCCKYQLVARMDSDDISLPTRFAEQIAYMSSNKNIAVLGSQVDEYDMLMENKVGTRVVPIKHEDIVRFAKRRNPISHPSAVFRKEIILSVGGYPLFERAQDFALWSIMLTRGHMFHNSPRVLVNMRTGDGMMNRRGYEYLKNELRLLNFQKEIGLLSYFDFICNAMTKCIVRLAPKRIKKLLYSKFR</sequence>
<name>A0A0B4N3B5_ECOLX</name>
<evidence type="ECO:0000256" key="2">
    <source>
        <dbReference type="ARBA" id="ARBA00022676"/>
    </source>
</evidence>
<evidence type="ECO:0000313" key="6">
    <source>
        <dbReference type="EMBL" id="AKM71196.1"/>
    </source>
</evidence>
<reference evidence="5" key="2">
    <citation type="journal article" date="2016" name="PLoS ONE">
        <title>Comparison of O-Antigen Gene Clusters of All O-Serogroups of Escherichia coli and Proposal for Adopting a New Nomenclature for O-Typing.</title>
        <authorList>
            <person name="DebRoy C."/>
            <person name="Fratamico P.M."/>
            <person name="Yan X."/>
            <person name="Baranzoni G."/>
            <person name="Liu Y."/>
            <person name="Needleman D.S."/>
            <person name="Tebbs R."/>
            <person name="O'Connell C.D."/>
            <person name="Allred A."/>
            <person name="Swimley M."/>
            <person name="Mwangi M."/>
            <person name="Kapur V."/>
            <person name="Raygoza Garay J.A."/>
            <person name="Roberts E.L."/>
            <person name="Katani R."/>
        </authorList>
    </citation>
    <scope>NUCLEOTIDE SEQUENCE</scope>
    <source>
        <strain evidence="5">OX18</strain>
    </source>
</reference>
<dbReference type="Gene3D" id="3.90.550.10">
    <property type="entry name" value="Spore Coat Polysaccharide Biosynthesis Protein SpsA, Chain A"/>
    <property type="match status" value="1"/>
</dbReference>